<reference evidence="1 2" key="1">
    <citation type="submission" date="2019-09" db="EMBL/GenBank/DDBJ databases">
        <title>A chromosome-level genome assembly of the Chinese tupelo Nyssa sinensis.</title>
        <authorList>
            <person name="Yang X."/>
            <person name="Kang M."/>
            <person name="Yang Y."/>
            <person name="Xiong H."/>
            <person name="Wang M."/>
            <person name="Zhang Z."/>
            <person name="Wang Z."/>
            <person name="Wu H."/>
            <person name="Ma T."/>
            <person name="Liu J."/>
            <person name="Xi Z."/>
        </authorList>
    </citation>
    <scope>NUCLEOTIDE SEQUENCE [LARGE SCALE GENOMIC DNA]</scope>
    <source>
        <strain evidence="1">J267</strain>
        <tissue evidence="1">Leaf</tissue>
    </source>
</reference>
<sequence>MRWSRWGGEKRGSRMRWWRRSSVRVGIKGKVVKTGCNVMGSTCVRVPILIIVEGRKCGGMGGGLKQCGLEEVGLKRWGGGIMKVLVESISTGGSRMANFGADLTRRSGGMGWWVR</sequence>
<keyword evidence="2" id="KW-1185">Reference proteome</keyword>
<name>A0A5J5AJP8_9ASTE</name>
<dbReference type="EMBL" id="CM018043">
    <property type="protein sequence ID" value="KAA8530870.1"/>
    <property type="molecule type" value="Genomic_DNA"/>
</dbReference>
<evidence type="ECO:0000313" key="2">
    <source>
        <dbReference type="Proteomes" id="UP000325577"/>
    </source>
</evidence>
<gene>
    <name evidence="1" type="ORF">F0562_005506</name>
</gene>
<accession>A0A5J5AJP8</accession>
<dbReference type="Proteomes" id="UP000325577">
    <property type="component" value="Linkage Group LG2"/>
</dbReference>
<evidence type="ECO:0000313" key="1">
    <source>
        <dbReference type="EMBL" id="KAA8530870.1"/>
    </source>
</evidence>
<protein>
    <submittedName>
        <fullName evidence="1">Uncharacterized protein</fullName>
    </submittedName>
</protein>
<dbReference type="AlphaFoldDB" id="A0A5J5AJP8"/>
<proteinExistence type="predicted"/>
<organism evidence="1 2">
    <name type="scientific">Nyssa sinensis</name>
    <dbReference type="NCBI Taxonomy" id="561372"/>
    <lineage>
        <taxon>Eukaryota</taxon>
        <taxon>Viridiplantae</taxon>
        <taxon>Streptophyta</taxon>
        <taxon>Embryophyta</taxon>
        <taxon>Tracheophyta</taxon>
        <taxon>Spermatophyta</taxon>
        <taxon>Magnoliopsida</taxon>
        <taxon>eudicotyledons</taxon>
        <taxon>Gunneridae</taxon>
        <taxon>Pentapetalae</taxon>
        <taxon>asterids</taxon>
        <taxon>Cornales</taxon>
        <taxon>Nyssaceae</taxon>
        <taxon>Nyssa</taxon>
    </lineage>
</organism>